<feature type="transmembrane region" description="Helical" evidence="6">
    <location>
        <begin position="29"/>
        <end position="46"/>
    </location>
</feature>
<protein>
    <submittedName>
        <fullName evidence="8">Bifunctional lysylphosphatidylglycerol flippase/synthetase MprF</fullName>
    </submittedName>
</protein>
<dbReference type="PANTHER" id="PTHR34697:SF2">
    <property type="entry name" value="PHOSPHATIDYLGLYCEROL LYSYLTRANSFERASE"/>
    <property type="match status" value="1"/>
</dbReference>
<feature type="transmembrane region" description="Helical" evidence="6">
    <location>
        <begin position="104"/>
        <end position="126"/>
    </location>
</feature>
<name>A0ABS9Q9V7_9HYPH</name>
<dbReference type="RefSeq" id="WP_239361619.1">
    <property type="nucleotide sequence ID" value="NZ_JAKREW010000001.1"/>
</dbReference>
<feature type="transmembrane region" description="Helical" evidence="6">
    <location>
        <begin position="278"/>
        <end position="294"/>
    </location>
</feature>
<keyword evidence="9" id="KW-1185">Reference proteome</keyword>
<feature type="transmembrane region" description="Helical" evidence="6">
    <location>
        <begin position="470"/>
        <end position="493"/>
    </location>
</feature>
<evidence type="ECO:0000256" key="2">
    <source>
        <dbReference type="ARBA" id="ARBA00022475"/>
    </source>
</evidence>
<dbReference type="Pfam" id="PF09924">
    <property type="entry name" value="LPG_synthase_C"/>
    <property type="match status" value="1"/>
</dbReference>
<keyword evidence="4 6" id="KW-1133">Transmembrane helix</keyword>
<keyword evidence="5 6" id="KW-0472">Membrane</keyword>
<feature type="domain" description="Phosphatidylglycerol lysyltransferase C-terminal" evidence="7">
    <location>
        <begin position="564"/>
        <end position="844"/>
    </location>
</feature>
<dbReference type="PANTHER" id="PTHR34697">
    <property type="entry name" value="PHOSPHATIDYLGLYCEROL LYSYLTRANSFERASE"/>
    <property type="match status" value="1"/>
</dbReference>
<evidence type="ECO:0000256" key="6">
    <source>
        <dbReference type="SAM" id="Phobius"/>
    </source>
</evidence>
<dbReference type="InterPro" id="IPR016181">
    <property type="entry name" value="Acyl_CoA_acyltransferase"/>
</dbReference>
<feature type="transmembrane region" description="Helical" evidence="6">
    <location>
        <begin position="346"/>
        <end position="371"/>
    </location>
</feature>
<dbReference type="NCBIfam" id="NF033480">
    <property type="entry name" value="bifunc_MprF"/>
    <property type="match status" value="1"/>
</dbReference>
<feature type="transmembrane region" description="Helical" evidence="6">
    <location>
        <begin position="513"/>
        <end position="533"/>
    </location>
</feature>
<dbReference type="Proteomes" id="UP001201701">
    <property type="component" value="Unassembled WGS sequence"/>
</dbReference>
<reference evidence="8 9" key="1">
    <citation type="submission" date="2022-02" db="EMBL/GenBank/DDBJ databases">
        <title>Draft genome sequence of Mezorhizobium retamae strain IRAMC:0171 isolated from Retama raetam nodules.</title>
        <authorList>
            <person name="Bengaied R."/>
            <person name="Sbissi I."/>
            <person name="Huber K."/>
            <person name="Ghodbane F."/>
            <person name="Nouioui I."/>
            <person name="Tarhouni M."/>
            <person name="Gtari M."/>
        </authorList>
    </citation>
    <scope>NUCLEOTIDE SEQUENCE [LARGE SCALE GENOMIC DNA]</scope>
    <source>
        <strain evidence="8 9">IRAMC:0171</strain>
    </source>
</reference>
<evidence type="ECO:0000256" key="1">
    <source>
        <dbReference type="ARBA" id="ARBA00004651"/>
    </source>
</evidence>
<proteinExistence type="predicted"/>
<evidence type="ECO:0000259" key="7">
    <source>
        <dbReference type="Pfam" id="PF09924"/>
    </source>
</evidence>
<accession>A0ABS9Q9V7</accession>
<dbReference type="InterPro" id="IPR024320">
    <property type="entry name" value="LPG_synthase_C"/>
</dbReference>
<feature type="transmembrane region" description="Helical" evidence="6">
    <location>
        <begin position="225"/>
        <end position="246"/>
    </location>
</feature>
<sequence length="872" mass="93965">MNDADAPIDEQNIGSGLSRTIDRIVEPRVLGPIVGAIAVAVAVVAIHEIGGKVHLNHILDAIAATSFSTVAPALAFTLISLMAMALYDVMAIRHIAPDKVPVRLALFAGFVGYGFSNAIGFHVFVGGPVRYRIYQSVGLDAADVGRIVGVSFLTFWGGLLTIVGLAMLLDPVGLPALSLVSPVDDRIIGGSILFGLLVVLLWLSRGQRQVSVLGWTFPFPSARSAAVQILIGAVDIGAAAAALYVLLPADVAPGFTVFLALFALAVVATVVSHAPGGLGVLEATILFGLGAGARPDVVAALVVFRIVYYLLPLALAALALLVFEIYRVRSTVSTVAGRTLALTRHIVPPISATLVFAGGLVLLFSGSVPAIGDRTDWLSDILPLPFAEASHLLASVTGLLLIIIARGLYRRIALARFAAIVLLLTGALFSLMKGLDWEEAVVLIAVAATLFIYKDAFYRKGDWRSFRLDATWIGLLAIVVIASTIVGLLAYRHVEYQSSLWWEFAWDGDAPRFLRATMALAIVAAALAIDTVINRPPHPKPSGRSAVPDAVRRILETSSGTEPCVALLGDKSFMISPCEKAFLMYARSGNSWITMGDPVGDAQAGSTLIWRFAEAADQAGARAVFYSIQPEFLTHYLDMSLAILKIGEVARISLSDFSLDGAVRQPLRYAYGKSSREGLVFSVIPKADVASFLPELRAVSDEWMGKKHGSEKGFSLGYFDDDYMREFDCAVLRKGDEIVAFANLWRSGDGEELSVDLMRYKRGVSKIMMDALFAHILLLGKAEGYKWFNLGAAPLSGLADHPLASTWNRIGTFIYKRGDEIYNFEGLRAFKQKFDPVWTPQYLACPGGLAMPQILLDITTLISGNPIRIFKR</sequence>
<feature type="transmembrane region" description="Helical" evidence="6">
    <location>
        <begin position="440"/>
        <end position="458"/>
    </location>
</feature>
<evidence type="ECO:0000313" key="9">
    <source>
        <dbReference type="Proteomes" id="UP001201701"/>
    </source>
</evidence>
<organism evidence="8 9">
    <name type="scientific">Mesorhizobium retamae</name>
    <dbReference type="NCBI Taxonomy" id="2912854"/>
    <lineage>
        <taxon>Bacteria</taxon>
        <taxon>Pseudomonadati</taxon>
        <taxon>Pseudomonadota</taxon>
        <taxon>Alphaproteobacteria</taxon>
        <taxon>Hyphomicrobiales</taxon>
        <taxon>Phyllobacteriaceae</taxon>
        <taxon>Mesorhizobium</taxon>
    </lineage>
</organism>
<dbReference type="EMBL" id="JAKREW010000001">
    <property type="protein sequence ID" value="MCG7503728.1"/>
    <property type="molecule type" value="Genomic_DNA"/>
</dbReference>
<dbReference type="SUPFAM" id="SSF55729">
    <property type="entry name" value="Acyl-CoA N-acyltransferases (Nat)"/>
    <property type="match status" value="1"/>
</dbReference>
<comment type="caution">
    <text evidence="8">The sequence shown here is derived from an EMBL/GenBank/DDBJ whole genome shotgun (WGS) entry which is preliminary data.</text>
</comment>
<evidence type="ECO:0000256" key="3">
    <source>
        <dbReference type="ARBA" id="ARBA00022692"/>
    </source>
</evidence>
<feature type="transmembrane region" description="Helical" evidence="6">
    <location>
        <begin position="58"/>
        <end position="84"/>
    </location>
</feature>
<dbReference type="InterPro" id="IPR051211">
    <property type="entry name" value="PG_lysyltransferase"/>
</dbReference>
<feature type="transmembrane region" description="Helical" evidence="6">
    <location>
        <begin position="414"/>
        <end position="434"/>
    </location>
</feature>
<keyword evidence="3 6" id="KW-0812">Transmembrane</keyword>
<feature type="transmembrane region" description="Helical" evidence="6">
    <location>
        <begin position="391"/>
        <end position="409"/>
    </location>
</feature>
<feature type="transmembrane region" description="Helical" evidence="6">
    <location>
        <begin position="187"/>
        <end position="204"/>
    </location>
</feature>
<evidence type="ECO:0000256" key="4">
    <source>
        <dbReference type="ARBA" id="ARBA00022989"/>
    </source>
</evidence>
<keyword evidence="2" id="KW-1003">Cell membrane</keyword>
<evidence type="ECO:0000256" key="5">
    <source>
        <dbReference type="ARBA" id="ARBA00023136"/>
    </source>
</evidence>
<gene>
    <name evidence="8" type="primary">mprF</name>
    <name evidence="8" type="ORF">L4923_01705</name>
</gene>
<feature type="transmembrane region" description="Helical" evidence="6">
    <location>
        <begin position="252"/>
        <end position="271"/>
    </location>
</feature>
<comment type="subcellular location">
    <subcellularLocation>
        <location evidence="1">Cell membrane</location>
        <topology evidence="1">Multi-pass membrane protein</topology>
    </subcellularLocation>
</comment>
<feature type="transmembrane region" description="Helical" evidence="6">
    <location>
        <begin position="147"/>
        <end position="167"/>
    </location>
</feature>
<evidence type="ECO:0000313" key="8">
    <source>
        <dbReference type="EMBL" id="MCG7503728.1"/>
    </source>
</evidence>
<feature type="transmembrane region" description="Helical" evidence="6">
    <location>
        <begin position="306"/>
        <end position="326"/>
    </location>
</feature>